<gene>
    <name evidence="1" type="ORF">F1C12_12575</name>
</gene>
<name>A0A7G6YBL4_9MICO</name>
<protein>
    <submittedName>
        <fullName evidence="1">Uncharacterized protein</fullName>
    </submittedName>
</protein>
<accession>A0A7G6YBL4</accession>
<dbReference type="KEGG" id="lse:F1C12_12575"/>
<evidence type="ECO:0000313" key="1">
    <source>
        <dbReference type="EMBL" id="QNE35879.1"/>
    </source>
</evidence>
<proteinExistence type="predicted"/>
<dbReference type="EMBL" id="CP043641">
    <property type="protein sequence ID" value="QNE35879.1"/>
    <property type="molecule type" value="Genomic_DNA"/>
</dbReference>
<dbReference type="RefSeq" id="WP_185275346.1">
    <property type="nucleotide sequence ID" value="NZ_CP043641.1"/>
</dbReference>
<evidence type="ECO:0000313" key="2">
    <source>
        <dbReference type="Proteomes" id="UP000515511"/>
    </source>
</evidence>
<reference evidence="2" key="1">
    <citation type="submission" date="2019-09" db="EMBL/GenBank/DDBJ databases">
        <title>Antimicrobial potential of Antarctic Bacteria.</title>
        <authorList>
            <person name="Benaud N."/>
            <person name="Edwards R.J."/>
            <person name="Ferrari B.C."/>
        </authorList>
    </citation>
    <scope>NUCLEOTIDE SEQUENCE [LARGE SCALE GENOMIC DNA]</scope>
    <source>
        <strain evidence="2">INR9</strain>
    </source>
</reference>
<organism evidence="1 2">
    <name type="scientific">Leifsonia shinshuensis</name>
    <dbReference type="NCBI Taxonomy" id="150026"/>
    <lineage>
        <taxon>Bacteria</taxon>
        <taxon>Bacillati</taxon>
        <taxon>Actinomycetota</taxon>
        <taxon>Actinomycetes</taxon>
        <taxon>Micrococcales</taxon>
        <taxon>Microbacteriaceae</taxon>
        <taxon>Leifsonia</taxon>
    </lineage>
</organism>
<dbReference type="Proteomes" id="UP000515511">
    <property type="component" value="Chromosome"/>
</dbReference>
<dbReference type="AlphaFoldDB" id="A0A7G6YBL4"/>
<sequence length="247" mass="27368">MRELFQWPTLKPLEECMVAEMTLANLGVRTSFWTGWSQIGMAVAAVVFAARPGAVVSLKSKYGSLKVAYSHGSPFRPYLAFGDELQILADGLASVTCEVCGRPGEYRGEYMGVYCETDNLLRTGAEPVRPQMPYLLEIQPAADELRLRQLTVPKGWSQLAYEIVRAREKSSLASVLRFVDAGDRLKLTGEHDDEHWARLQVEVEESSAATCRRCGRELDEATPGQGTCAGCRWLDTRGFEIVAAFVP</sequence>